<keyword evidence="4 8" id="KW-0863">Zinc-finger</keyword>
<dbReference type="AlphaFoldDB" id="A0AAJ6YSK5"/>
<dbReference type="Pfam" id="PF08518">
    <property type="entry name" value="GIT_SHD"/>
    <property type="match status" value="2"/>
</dbReference>
<evidence type="ECO:0000313" key="11">
    <source>
        <dbReference type="Proteomes" id="UP000695007"/>
    </source>
</evidence>
<dbReference type="GO" id="GO:0032012">
    <property type="term" value="P:regulation of ARF protein signal transduction"/>
    <property type="evidence" value="ECO:0007669"/>
    <property type="project" value="InterPro"/>
</dbReference>
<dbReference type="Proteomes" id="UP000695007">
    <property type="component" value="Unplaced"/>
</dbReference>
<dbReference type="InterPro" id="IPR022018">
    <property type="entry name" value="GIT1_C"/>
</dbReference>
<dbReference type="SMART" id="SM00248">
    <property type="entry name" value="ANK"/>
    <property type="match status" value="3"/>
</dbReference>
<evidence type="ECO:0000256" key="8">
    <source>
        <dbReference type="PROSITE-ProRule" id="PRU00288"/>
    </source>
</evidence>
<dbReference type="GO" id="GO:0008277">
    <property type="term" value="P:regulation of G protein-coupled receptor signaling pathway"/>
    <property type="evidence" value="ECO:0007669"/>
    <property type="project" value="TreeGrafter"/>
</dbReference>
<dbReference type="PANTHER" id="PTHR46097">
    <property type="entry name" value="G PROTEIN-COUPLED RECEPTOR KINASE INTERACTING ARFGAP"/>
    <property type="match status" value="1"/>
</dbReference>
<proteinExistence type="predicted"/>
<name>A0AAJ6YSK5_9HYME</name>
<keyword evidence="2" id="KW-0479">Metal-binding</keyword>
<keyword evidence="6 7" id="KW-0040">ANK repeat</keyword>
<evidence type="ECO:0000256" key="1">
    <source>
        <dbReference type="ARBA" id="ARBA00022468"/>
    </source>
</evidence>
<evidence type="ECO:0000256" key="3">
    <source>
        <dbReference type="ARBA" id="ARBA00022737"/>
    </source>
</evidence>
<feature type="domain" description="Arf-GAP" evidence="10">
    <location>
        <begin position="1"/>
        <end position="126"/>
    </location>
</feature>
<evidence type="ECO:0000256" key="5">
    <source>
        <dbReference type="ARBA" id="ARBA00022833"/>
    </source>
</evidence>
<evidence type="ECO:0000259" key="10">
    <source>
        <dbReference type="PROSITE" id="PS50115"/>
    </source>
</evidence>
<dbReference type="GO" id="GO:0031267">
    <property type="term" value="F:small GTPase binding"/>
    <property type="evidence" value="ECO:0007669"/>
    <property type="project" value="TreeGrafter"/>
</dbReference>
<dbReference type="InterPro" id="IPR037278">
    <property type="entry name" value="ARFGAP/RecO"/>
</dbReference>
<evidence type="ECO:0000256" key="2">
    <source>
        <dbReference type="ARBA" id="ARBA00022723"/>
    </source>
</evidence>
<protein>
    <submittedName>
        <fullName evidence="12">ARF GTPase-activating protein GIT1</fullName>
    </submittedName>
</protein>
<dbReference type="GO" id="GO:0005096">
    <property type="term" value="F:GTPase activator activity"/>
    <property type="evidence" value="ECO:0007669"/>
    <property type="project" value="UniProtKB-KW"/>
</dbReference>
<dbReference type="Gene3D" id="1.10.220.150">
    <property type="entry name" value="Arf GTPase activating protein"/>
    <property type="match status" value="1"/>
</dbReference>
<keyword evidence="9" id="KW-0175">Coiled coil</keyword>
<evidence type="ECO:0000256" key="4">
    <source>
        <dbReference type="ARBA" id="ARBA00022771"/>
    </source>
</evidence>
<dbReference type="InterPro" id="IPR001164">
    <property type="entry name" value="ArfGAP_dom"/>
</dbReference>
<dbReference type="GO" id="GO:0008270">
    <property type="term" value="F:zinc ion binding"/>
    <property type="evidence" value="ECO:0007669"/>
    <property type="project" value="UniProtKB-KW"/>
</dbReference>
<accession>A0AAJ6YSK5</accession>
<dbReference type="PRINTS" id="PR00405">
    <property type="entry name" value="REVINTRACTNG"/>
</dbReference>
<dbReference type="GO" id="GO:0098793">
    <property type="term" value="C:presynapse"/>
    <property type="evidence" value="ECO:0007669"/>
    <property type="project" value="GOC"/>
</dbReference>
<dbReference type="CDD" id="cd08833">
    <property type="entry name" value="ArfGap_GIT"/>
    <property type="match status" value="1"/>
</dbReference>
<dbReference type="Gene3D" id="1.20.120.330">
    <property type="entry name" value="Nucleotidyltransferases domain 2"/>
    <property type="match status" value="1"/>
</dbReference>
<dbReference type="SMART" id="SM00555">
    <property type="entry name" value="GIT"/>
    <property type="match status" value="2"/>
</dbReference>
<dbReference type="KEGG" id="csol:105366603"/>
<dbReference type="InterPro" id="IPR047161">
    <property type="entry name" value="GIT-like"/>
</dbReference>
<dbReference type="PANTHER" id="PTHR46097:SF3">
    <property type="entry name" value="ARF GTPASE-ACTIVATING PROTEIN GIT"/>
    <property type="match status" value="1"/>
</dbReference>
<dbReference type="SUPFAM" id="SSF57863">
    <property type="entry name" value="ArfGap/RecO-like zinc finger"/>
    <property type="match status" value="1"/>
</dbReference>
<dbReference type="SUPFAM" id="SSF48403">
    <property type="entry name" value="Ankyrin repeat"/>
    <property type="match status" value="1"/>
</dbReference>
<dbReference type="GO" id="GO:0036465">
    <property type="term" value="P:synaptic vesicle recycling"/>
    <property type="evidence" value="ECO:0007669"/>
    <property type="project" value="TreeGrafter"/>
</dbReference>
<feature type="repeat" description="ANK" evidence="7">
    <location>
        <begin position="166"/>
        <end position="198"/>
    </location>
</feature>
<organism evidence="11 12">
    <name type="scientific">Ceratosolen solmsi marchali</name>
    <dbReference type="NCBI Taxonomy" id="326594"/>
    <lineage>
        <taxon>Eukaryota</taxon>
        <taxon>Metazoa</taxon>
        <taxon>Ecdysozoa</taxon>
        <taxon>Arthropoda</taxon>
        <taxon>Hexapoda</taxon>
        <taxon>Insecta</taxon>
        <taxon>Pterygota</taxon>
        <taxon>Neoptera</taxon>
        <taxon>Endopterygota</taxon>
        <taxon>Hymenoptera</taxon>
        <taxon>Apocrita</taxon>
        <taxon>Proctotrupomorpha</taxon>
        <taxon>Chalcidoidea</taxon>
        <taxon>Agaonidae</taxon>
        <taxon>Agaoninae</taxon>
        <taxon>Ceratosolen</taxon>
    </lineage>
</organism>
<gene>
    <name evidence="12" type="primary">LOC105366603</name>
</gene>
<keyword evidence="1" id="KW-0343">GTPase activation</keyword>
<dbReference type="InterPro" id="IPR002110">
    <property type="entry name" value="Ankyrin_rpt"/>
</dbReference>
<evidence type="ECO:0000256" key="7">
    <source>
        <dbReference type="PROSITE-ProRule" id="PRU00023"/>
    </source>
</evidence>
<feature type="coiled-coil region" evidence="9">
    <location>
        <begin position="430"/>
        <end position="478"/>
    </location>
</feature>
<dbReference type="Pfam" id="PF12205">
    <property type="entry name" value="GIT1_C"/>
    <property type="match status" value="1"/>
</dbReference>
<dbReference type="GO" id="GO:0007420">
    <property type="term" value="P:brain development"/>
    <property type="evidence" value="ECO:0007669"/>
    <property type="project" value="InterPro"/>
</dbReference>
<keyword evidence="3" id="KW-0677">Repeat</keyword>
<reference evidence="12" key="1">
    <citation type="submission" date="2025-08" db="UniProtKB">
        <authorList>
            <consortium name="RefSeq"/>
        </authorList>
    </citation>
    <scope>IDENTIFICATION</scope>
</reference>
<keyword evidence="5" id="KW-0862">Zinc</keyword>
<dbReference type="InterPro" id="IPR036770">
    <property type="entry name" value="Ankyrin_rpt-contain_sf"/>
</dbReference>
<dbReference type="PROSITE" id="PS50088">
    <property type="entry name" value="ANK_REPEAT"/>
    <property type="match status" value="1"/>
</dbReference>
<evidence type="ECO:0000256" key="6">
    <source>
        <dbReference type="ARBA" id="ARBA00023043"/>
    </source>
</evidence>
<dbReference type="Gene3D" id="1.25.40.20">
    <property type="entry name" value="Ankyrin repeat-containing domain"/>
    <property type="match status" value="1"/>
</dbReference>
<dbReference type="SMART" id="SM00105">
    <property type="entry name" value="ArfGap"/>
    <property type="match status" value="1"/>
</dbReference>
<sequence>MARSKHRASVDVCADCGSPEPAWASVNRAILLCDECCSIHRSLGRHVSYIKSLTKGVWSTNMLNMVRTLNDNGANSIWEHSLLDPSNSKFSRRKPQPKDPLHPVKADFIKTKHQELKFVLRSCKEESCSEEELSRQLHSSVRTGNLETSLRLLAQGANANYFYKEKGTMPLHVAARAGQALQLELLVANGGNPSIVDSNGQTPAEVAKLAGHLDLAERLIECMYEVTDKLTYFLCNQKPDHKSGEHLIIPEWAATLERSELAFEARNKLQMLSNHLLEELASDVYDEVDRRETDAIWLSSATLPERCIVPFLPIHPQLSSTRNQGRQKLARFTPKEFATLIIDILTEVGHRHTVANSTPLQDPVVSTLRKEQVGKYGSQMSDDEPLYDSVASDDDYAALATDSTARLPSSMMTDNEKALAPMAKGLPSVVEVLKKQLTLSESTARDLREEVRRLQTTVEQLMLENRELKSTIQAQTKVKAPPERIINGHIEEHDPELEPVLDIKAYSTPIKNCQRPASMYETREGLRKPPSFMNQTKRESEGLPRPCTTQGLWECGASSLPPSEEVTRRTEQVTRRIQELWMAMQDPAHREAFVPCAERIRVAVAELAAIFPQNPVDDNIRSALRQLNGNTGRLQAECTALQRCTSDIDHMDLCLQQVRSSAYDIAKATKLLVTQFQIS</sequence>
<evidence type="ECO:0000256" key="9">
    <source>
        <dbReference type="SAM" id="Coils"/>
    </source>
</evidence>
<dbReference type="Pfam" id="PF12796">
    <property type="entry name" value="Ank_2"/>
    <property type="match status" value="1"/>
</dbReference>
<evidence type="ECO:0000313" key="12">
    <source>
        <dbReference type="RefSeq" id="XP_011503406.1"/>
    </source>
</evidence>
<dbReference type="RefSeq" id="XP_011503406.1">
    <property type="nucleotide sequence ID" value="XM_011505104.1"/>
</dbReference>
<keyword evidence="11" id="KW-1185">Reference proteome</keyword>
<dbReference type="PROSITE" id="PS50297">
    <property type="entry name" value="ANK_REP_REGION"/>
    <property type="match status" value="1"/>
</dbReference>
<dbReference type="InterPro" id="IPR013724">
    <property type="entry name" value="GIT_SHD"/>
</dbReference>
<dbReference type="InterPro" id="IPR038508">
    <property type="entry name" value="ArfGAP_dom_sf"/>
</dbReference>
<dbReference type="CTD" id="36122"/>
<dbReference type="PROSITE" id="PS50115">
    <property type="entry name" value="ARFGAP"/>
    <property type="match status" value="1"/>
</dbReference>
<dbReference type="GeneID" id="105366603"/>
<dbReference type="Pfam" id="PF01412">
    <property type="entry name" value="ArfGap"/>
    <property type="match status" value="1"/>
</dbReference>